<dbReference type="GO" id="GO:0004619">
    <property type="term" value="F:phosphoglycerate mutase activity"/>
    <property type="evidence" value="ECO:0007669"/>
    <property type="project" value="InterPro"/>
</dbReference>
<dbReference type="Gene3D" id="3.40.720.10">
    <property type="entry name" value="Alkaline Phosphatase, subunit A"/>
    <property type="match status" value="1"/>
</dbReference>
<name>A0DSU5_PARTE</name>
<organism evidence="1 2">
    <name type="scientific">Paramecium tetraurelia</name>
    <dbReference type="NCBI Taxonomy" id="5888"/>
    <lineage>
        <taxon>Eukaryota</taxon>
        <taxon>Sar</taxon>
        <taxon>Alveolata</taxon>
        <taxon>Ciliophora</taxon>
        <taxon>Intramacronucleata</taxon>
        <taxon>Oligohymenophorea</taxon>
        <taxon>Peniculida</taxon>
        <taxon>Parameciidae</taxon>
        <taxon>Paramecium</taxon>
    </lineage>
</organism>
<evidence type="ECO:0000313" key="2">
    <source>
        <dbReference type="Proteomes" id="UP000000600"/>
    </source>
</evidence>
<dbReference type="RefSeq" id="XP_001453509.1">
    <property type="nucleotide sequence ID" value="XM_001453472.1"/>
</dbReference>
<evidence type="ECO:0000313" key="1">
    <source>
        <dbReference type="EMBL" id="CAK86112.1"/>
    </source>
</evidence>
<dbReference type="InterPro" id="IPR017850">
    <property type="entry name" value="Alkaline_phosphatase_core_sf"/>
</dbReference>
<dbReference type="EMBL" id="CT868563">
    <property type="protein sequence ID" value="CAK86112.1"/>
    <property type="molecule type" value="Genomic_DNA"/>
</dbReference>
<accession>A0DSU5</accession>
<reference evidence="1 2" key="1">
    <citation type="journal article" date="2006" name="Nature">
        <title>Global trends of whole-genome duplications revealed by the ciliate Paramecium tetraurelia.</title>
        <authorList>
            <consortium name="Genoscope"/>
            <person name="Aury J.-M."/>
            <person name="Jaillon O."/>
            <person name="Duret L."/>
            <person name="Noel B."/>
            <person name="Jubin C."/>
            <person name="Porcel B.M."/>
            <person name="Segurens B."/>
            <person name="Daubin V."/>
            <person name="Anthouard V."/>
            <person name="Aiach N."/>
            <person name="Arnaiz O."/>
            <person name="Billaut A."/>
            <person name="Beisson J."/>
            <person name="Blanc I."/>
            <person name="Bouhouche K."/>
            <person name="Camara F."/>
            <person name="Duharcourt S."/>
            <person name="Guigo R."/>
            <person name="Gogendeau D."/>
            <person name="Katinka M."/>
            <person name="Keller A.-M."/>
            <person name="Kissmehl R."/>
            <person name="Klotz C."/>
            <person name="Koll F."/>
            <person name="Le Moue A."/>
            <person name="Lepere C."/>
            <person name="Malinsky S."/>
            <person name="Nowacki M."/>
            <person name="Nowak J.K."/>
            <person name="Plattner H."/>
            <person name="Poulain J."/>
            <person name="Ruiz F."/>
            <person name="Serrano V."/>
            <person name="Zagulski M."/>
            <person name="Dessen P."/>
            <person name="Betermier M."/>
            <person name="Weissenbach J."/>
            <person name="Scarpelli C."/>
            <person name="Schachter V."/>
            <person name="Sperling L."/>
            <person name="Meyer E."/>
            <person name="Cohen J."/>
            <person name="Wincker P."/>
        </authorList>
    </citation>
    <scope>NUCLEOTIDE SEQUENCE [LARGE SCALE GENOMIC DNA]</scope>
    <source>
        <strain evidence="1 2">Stock d4-2</strain>
    </source>
</reference>
<dbReference type="Pfam" id="PF10143">
    <property type="entry name" value="PhosphMutase"/>
    <property type="match status" value="1"/>
</dbReference>
<dbReference type="AlphaFoldDB" id="A0DSU5"/>
<dbReference type="GeneID" id="5039294"/>
<dbReference type="HOGENOM" id="CLU_1535448_0_0_1"/>
<dbReference type="Proteomes" id="UP000000600">
    <property type="component" value="Unassembled WGS sequence"/>
</dbReference>
<dbReference type="STRING" id="5888.A0DSU5"/>
<dbReference type="OrthoDB" id="113620at2759"/>
<proteinExistence type="predicted"/>
<dbReference type="PANTHER" id="PTHR31209:SF0">
    <property type="entry name" value="METALLOENZYME DOMAIN-CONTAINING PROTEIN"/>
    <property type="match status" value="1"/>
</dbReference>
<keyword evidence="2" id="KW-1185">Reference proteome</keyword>
<dbReference type="InterPro" id="IPR004456">
    <property type="entry name" value="Pglycerate_mutase_ApgM"/>
</dbReference>
<protein>
    <submittedName>
        <fullName evidence="1">Uncharacterized protein</fullName>
    </submittedName>
</protein>
<dbReference type="KEGG" id="ptm:GSPATT00019805001"/>
<gene>
    <name evidence="1" type="ORF">GSPATT00019805001</name>
</gene>
<sequence>MALLMLVYSTTTSGTEFKTQLQLAEIKTMNQIASTGLAGLMEPVEPGLSCVTQLIQVFFGYDPYTFYRGREAFEIMGSEIDMQTRVIVLNAICLYREFPEWGLALIDALNQRLPFKYKQMMLQNITLDQKQFQMIILVNWQMKSQAPIHSRQSTIEICQNKDIKRKSNQDCRNYQ</sequence>
<dbReference type="PANTHER" id="PTHR31209">
    <property type="entry name" value="COFACTOR-INDEPENDENT PHOSPHOGLYCERATE MUTASE"/>
    <property type="match status" value="1"/>
</dbReference>
<dbReference type="InParanoid" id="A0DSU5"/>